<dbReference type="PANTHER" id="PTHR43355">
    <property type="entry name" value="FLAVIN REDUCTASE (NADPH)"/>
    <property type="match status" value="1"/>
</dbReference>
<dbReference type="GO" id="GO:0004074">
    <property type="term" value="F:biliverdin reductase [NAD(P)H] activity"/>
    <property type="evidence" value="ECO:0007669"/>
    <property type="project" value="TreeGrafter"/>
</dbReference>
<protein>
    <submittedName>
        <fullName evidence="2">Flavin reductase (NADPH)</fullName>
    </submittedName>
</protein>
<dbReference type="Pfam" id="PF13460">
    <property type="entry name" value="NAD_binding_10"/>
    <property type="match status" value="1"/>
</dbReference>
<dbReference type="Gene3D" id="3.40.50.720">
    <property type="entry name" value="NAD(P)-binding Rossmann-like Domain"/>
    <property type="match status" value="1"/>
</dbReference>
<dbReference type="AlphaFoldDB" id="A0A2S2PQX4"/>
<dbReference type="PANTHER" id="PTHR43355:SF2">
    <property type="entry name" value="FLAVIN REDUCTASE (NADPH)"/>
    <property type="match status" value="1"/>
</dbReference>
<organism evidence="2">
    <name type="scientific">Schizaphis graminum</name>
    <name type="common">Green bug aphid</name>
    <dbReference type="NCBI Taxonomy" id="13262"/>
    <lineage>
        <taxon>Eukaryota</taxon>
        <taxon>Metazoa</taxon>
        <taxon>Ecdysozoa</taxon>
        <taxon>Arthropoda</taxon>
        <taxon>Hexapoda</taxon>
        <taxon>Insecta</taxon>
        <taxon>Pterygota</taxon>
        <taxon>Neoptera</taxon>
        <taxon>Paraneoptera</taxon>
        <taxon>Hemiptera</taxon>
        <taxon>Sternorrhyncha</taxon>
        <taxon>Aphidomorpha</taxon>
        <taxon>Aphidoidea</taxon>
        <taxon>Aphididae</taxon>
        <taxon>Aphidini</taxon>
        <taxon>Schizaphis</taxon>
    </lineage>
</organism>
<feature type="domain" description="NAD(P)-binding" evidence="1">
    <location>
        <begin position="8"/>
        <end position="189"/>
    </location>
</feature>
<evidence type="ECO:0000259" key="1">
    <source>
        <dbReference type="Pfam" id="PF13460"/>
    </source>
</evidence>
<sequence>MKKIAIFGATGMTGLCTVEAALKLGLEVRALLRDPSRMPEELRKQVEVVTGDVLVKEDVDKVVEGRDAIVVTLGTRNDLAPTTMMSDGLRNILSAMEKNNVKIVSVCLSTFLFYDKPKVPAMFHGINDDHERMLHLLQATESLNWIAVMPPHIGSNPSGDYSIEIGSSPGRAISKYDLGKFMIECLSKPEYYKQRCGLATKVPAP</sequence>
<accession>A0A2S2PQX4</accession>
<dbReference type="SUPFAM" id="SSF51735">
    <property type="entry name" value="NAD(P)-binding Rossmann-fold domains"/>
    <property type="match status" value="1"/>
</dbReference>
<dbReference type="CDD" id="cd05244">
    <property type="entry name" value="BVR-B_like_SDR_a"/>
    <property type="match status" value="1"/>
</dbReference>
<dbReference type="GO" id="GO:0042602">
    <property type="term" value="F:riboflavin reductase (NADPH) activity"/>
    <property type="evidence" value="ECO:0007669"/>
    <property type="project" value="TreeGrafter"/>
</dbReference>
<name>A0A2S2PQX4_SCHGA</name>
<reference evidence="2" key="1">
    <citation type="submission" date="2018-04" db="EMBL/GenBank/DDBJ databases">
        <title>Transcriptome of Schizaphis graminum biotype I.</title>
        <authorList>
            <person name="Scully E.D."/>
            <person name="Geib S.M."/>
            <person name="Palmer N.A."/>
            <person name="Koch K."/>
            <person name="Bradshaw J."/>
            <person name="Heng-Moss T."/>
            <person name="Sarath G."/>
        </authorList>
    </citation>
    <scope>NUCLEOTIDE SEQUENCE</scope>
</reference>
<dbReference type="InterPro" id="IPR051606">
    <property type="entry name" value="Polyketide_Oxido-like"/>
</dbReference>
<dbReference type="EMBL" id="GGMR01019240">
    <property type="protein sequence ID" value="MBY31859.1"/>
    <property type="molecule type" value="Transcribed_RNA"/>
</dbReference>
<dbReference type="InterPro" id="IPR036291">
    <property type="entry name" value="NAD(P)-bd_dom_sf"/>
</dbReference>
<dbReference type="InterPro" id="IPR016040">
    <property type="entry name" value="NAD(P)-bd_dom"/>
</dbReference>
<proteinExistence type="predicted"/>
<gene>
    <name evidence="2" type="primary">BLVRB</name>
    <name evidence="2" type="ORF">g.19948</name>
</gene>
<evidence type="ECO:0000313" key="2">
    <source>
        <dbReference type="EMBL" id="MBY31859.1"/>
    </source>
</evidence>